<dbReference type="RefSeq" id="XP_005756728.1">
    <property type="nucleotide sequence ID" value="XM_005756671.1"/>
</dbReference>
<protein>
    <submittedName>
        <fullName evidence="1">Uncharacterized protein</fullName>
    </submittedName>
</protein>
<sequence>MLSVSQMIQNQLAKLAEVEKSIFMEELKGSDAGRKKFVREWQARLEKLESDAGTDPLNTFEDMIRHLRELYGMVKEDAHTLCGTDWLARVSSLEACGTVKAEDVSALGKLLNELQKNVADARELKHALGSPVPLKTLELFAGTARFSRALSERGC</sequence>
<organism evidence="1 2">
    <name type="scientific">Emiliania huxleyi (strain CCMP1516)</name>
    <dbReference type="NCBI Taxonomy" id="280463"/>
    <lineage>
        <taxon>Eukaryota</taxon>
        <taxon>Haptista</taxon>
        <taxon>Haptophyta</taxon>
        <taxon>Prymnesiophyceae</taxon>
        <taxon>Isochrysidales</taxon>
        <taxon>Noelaerhabdaceae</taxon>
        <taxon>Emiliania</taxon>
    </lineage>
</organism>
<dbReference type="GeneID" id="17250447"/>
<name>A0A0D3HZ64_EMIH1</name>
<accession>A0A0D3HZ64</accession>
<dbReference type="PaxDb" id="2903-EOD04299"/>
<reference evidence="1" key="2">
    <citation type="submission" date="2024-10" db="UniProtKB">
        <authorList>
            <consortium name="EnsemblProtists"/>
        </authorList>
    </citation>
    <scope>IDENTIFICATION</scope>
</reference>
<evidence type="ECO:0000313" key="1">
    <source>
        <dbReference type="EnsemblProtists" id="EOD04299"/>
    </source>
</evidence>
<keyword evidence="2" id="KW-1185">Reference proteome</keyword>
<dbReference type="KEGG" id="ehx:EMIHUDRAFT_250617"/>
<dbReference type="Proteomes" id="UP000013827">
    <property type="component" value="Unassembled WGS sequence"/>
</dbReference>
<dbReference type="EnsemblProtists" id="EOD04299">
    <property type="protein sequence ID" value="EOD04299"/>
    <property type="gene ID" value="EMIHUDRAFT_250617"/>
</dbReference>
<dbReference type="AlphaFoldDB" id="A0A0D3HZ64"/>
<proteinExistence type="predicted"/>
<evidence type="ECO:0000313" key="2">
    <source>
        <dbReference type="Proteomes" id="UP000013827"/>
    </source>
</evidence>
<dbReference type="HOGENOM" id="CLU_1698807_0_0_1"/>
<reference evidence="2" key="1">
    <citation type="journal article" date="2013" name="Nature">
        <title>Pan genome of the phytoplankton Emiliania underpins its global distribution.</title>
        <authorList>
            <person name="Read B.A."/>
            <person name="Kegel J."/>
            <person name="Klute M.J."/>
            <person name="Kuo A."/>
            <person name="Lefebvre S.C."/>
            <person name="Maumus F."/>
            <person name="Mayer C."/>
            <person name="Miller J."/>
            <person name="Monier A."/>
            <person name="Salamov A."/>
            <person name="Young J."/>
            <person name="Aguilar M."/>
            <person name="Claverie J.M."/>
            <person name="Frickenhaus S."/>
            <person name="Gonzalez K."/>
            <person name="Herman E.K."/>
            <person name="Lin Y.C."/>
            <person name="Napier J."/>
            <person name="Ogata H."/>
            <person name="Sarno A.F."/>
            <person name="Shmutz J."/>
            <person name="Schroeder D."/>
            <person name="de Vargas C."/>
            <person name="Verret F."/>
            <person name="von Dassow P."/>
            <person name="Valentin K."/>
            <person name="Van de Peer Y."/>
            <person name="Wheeler G."/>
            <person name="Dacks J.B."/>
            <person name="Delwiche C.F."/>
            <person name="Dyhrman S.T."/>
            <person name="Glockner G."/>
            <person name="John U."/>
            <person name="Richards T."/>
            <person name="Worden A.Z."/>
            <person name="Zhang X."/>
            <person name="Grigoriev I.V."/>
            <person name="Allen A.E."/>
            <person name="Bidle K."/>
            <person name="Borodovsky M."/>
            <person name="Bowler C."/>
            <person name="Brownlee C."/>
            <person name="Cock J.M."/>
            <person name="Elias M."/>
            <person name="Gladyshev V.N."/>
            <person name="Groth M."/>
            <person name="Guda C."/>
            <person name="Hadaegh A."/>
            <person name="Iglesias-Rodriguez M.D."/>
            <person name="Jenkins J."/>
            <person name="Jones B.M."/>
            <person name="Lawson T."/>
            <person name="Leese F."/>
            <person name="Lindquist E."/>
            <person name="Lobanov A."/>
            <person name="Lomsadze A."/>
            <person name="Malik S.B."/>
            <person name="Marsh M.E."/>
            <person name="Mackinder L."/>
            <person name="Mock T."/>
            <person name="Mueller-Roeber B."/>
            <person name="Pagarete A."/>
            <person name="Parker M."/>
            <person name="Probert I."/>
            <person name="Quesneville H."/>
            <person name="Raines C."/>
            <person name="Rensing S.A."/>
            <person name="Riano-Pachon D.M."/>
            <person name="Richier S."/>
            <person name="Rokitta S."/>
            <person name="Shiraiwa Y."/>
            <person name="Soanes D.M."/>
            <person name="van der Giezen M."/>
            <person name="Wahlund T.M."/>
            <person name="Williams B."/>
            <person name="Wilson W."/>
            <person name="Wolfe G."/>
            <person name="Wurch L.L."/>
        </authorList>
    </citation>
    <scope>NUCLEOTIDE SEQUENCE</scope>
</reference>